<evidence type="ECO:0000313" key="7">
    <source>
        <dbReference type="Proteomes" id="UP000694843"/>
    </source>
</evidence>
<evidence type="ECO:0000313" key="8">
    <source>
        <dbReference type="RefSeq" id="XP_018011087.1"/>
    </source>
</evidence>
<keyword evidence="3 6" id="KW-1133">Transmembrane helix</keyword>
<dbReference type="GO" id="GO:0070072">
    <property type="term" value="P:vacuolar proton-transporting V-type ATPase complex assembly"/>
    <property type="evidence" value="ECO:0007669"/>
    <property type="project" value="InterPro"/>
</dbReference>
<keyword evidence="1 6" id="KW-0812">Transmembrane</keyword>
<evidence type="ECO:0000256" key="5">
    <source>
        <dbReference type="ARBA" id="ARBA00023329"/>
    </source>
</evidence>
<dbReference type="Proteomes" id="UP000694843">
    <property type="component" value="Unplaced"/>
</dbReference>
<proteinExistence type="predicted"/>
<evidence type="ECO:0000256" key="2">
    <source>
        <dbReference type="ARBA" id="ARBA00022824"/>
    </source>
</evidence>
<reference evidence="8" key="1">
    <citation type="submission" date="2025-08" db="UniProtKB">
        <authorList>
            <consortium name="RefSeq"/>
        </authorList>
    </citation>
    <scope>IDENTIFICATION</scope>
    <source>
        <tissue evidence="8">Whole organism</tissue>
    </source>
</reference>
<evidence type="ECO:0000256" key="3">
    <source>
        <dbReference type="ARBA" id="ARBA00022989"/>
    </source>
</evidence>
<organism evidence="7 8">
    <name type="scientific">Hyalella azteca</name>
    <name type="common">Amphipod</name>
    <dbReference type="NCBI Taxonomy" id="294128"/>
    <lineage>
        <taxon>Eukaryota</taxon>
        <taxon>Metazoa</taxon>
        <taxon>Ecdysozoa</taxon>
        <taxon>Arthropoda</taxon>
        <taxon>Crustacea</taxon>
        <taxon>Multicrustacea</taxon>
        <taxon>Malacostraca</taxon>
        <taxon>Eumalacostraca</taxon>
        <taxon>Peracarida</taxon>
        <taxon>Amphipoda</taxon>
        <taxon>Senticaudata</taxon>
        <taxon>Talitrida</taxon>
        <taxon>Talitroidea</taxon>
        <taxon>Hyalellidae</taxon>
        <taxon>Hyalella</taxon>
    </lineage>
</organism>
<evidence type="ECO:0000256" key="4">
    <source>
        <dbReference type="ARBA" id="ARBA00023136"/>
    </source>
</evidence>
<keyword evidence="4 6" id="KW-0472">Membrane</keyword>
<name>A0A8B7NBW0_HYAAZ</name>
<evidence type="ECO:0000256" key="1">
    <source>
        <dbReference type="ARBA" id="ARBA00022692"/>
    </source>
</evidence>
<feature type="transmembrane region" description="Helical" evidence="6">
    <location>
        <begin position="68"/>
        <end position="90"/>
    </location>
</feature>
<gene>
    <name evidence="8" type="primary">LOC108668394</name>
</gene>
<dbReference type="KEGG" id="hazt:108668394"/>
<dbReference type="RefSeq" id="XP_018011087.1">
    <property type="nucleotide sequence ID" value="XM_018155598.2"/>
</dbReference>
<dbReference type="AlphaFoldDB" id="A0A8B7NBW0"/>
<sequence length="101" mass="10770">MAMSNKKISSVINSDSFLGDKGPTEASLLQAVLPIVLLLILTPVGLFLFGKSYIFVGVLGLTETLANVWAAVAAVLLLHVLLGVFIYRAVKSGEKKPDKLD</sequence>
<keyword evidence="2" id="KW-0256">Endoplasmic reticulum</keyword>
<keyword evidence="5" id="KW-0968">Cytoplasmic vesicle</keyword>
<accession>A0A8B7NBW0</accession>
<dbReference type="InterPro" id="IPR019013">
    <property type="entry name" value="Vma21"/>
</dbReference>
<dbReference type="GeneID" id="108668394"/>
<dbReference type="Pfam" id="PF09446">
    <property type="entry name" value="VMA21"/>
    <property type="match status" value="1"/>
</dbReference>
<protein>
    <submittedName>
        <fullName evidence="8">Vacuolar ATPase assembly integral membrane protein VMA21</fullName>
    </submittedName>
</protein>
<evidence type="ECO:0000256" key="6">
    <source>
        <dbReference type="SAM" id="Phobius"/>
    </source>
</evidence>
<keyword evidence="7" id="KW-1185">Reference proteome</keyword>
<feature type="transmembrane region" description="Helical" evidence="6">
    <location>
        <begin position="31"/>
        <end position="56"/>
    </location>
</feature>
<dbReference type="GO" id="GO:0031410">
    <property type="term" value="C:cytoplasmic vesicle"/>
    <property type="evidence" value="ECO:0007669"/>
    <property type="project" value="UniProtKB-KW"/>
</dbReference>
<dbReference type="OMA" id="FFEMSKL"/>